<name>A0A9P6JDB4_9FUNG</name>
<proteinExistence type="predicted"/>
<accession>A0A9P6JDB4</accession>
<comment type="caution">
    <text evidence="1">The sequence shown here is derived from an EMBL/GenBank/DDBJ whole genome shotgun (WGS) entry which is preliminary data.</text>
</comment>
<evidence type="ECO:0000313" key="1">
    <source>
        <dbReference type="EMBL" id="KAF9966300.1"/>
    </source>
</evidence>
<dbReference type="EMBL" id="JAAAHW010005792">
    <property type="protein sequence ID" value="KAF9966300.1"/>
    <property type="molecule type" value="Genomic_DNA"/>
</dbReference>
<dbReference type="AlphaFoldDB" id="A0A9P6JDB4"/>
<reference evidence="1" key="1">
    <citation type="journal article" date="2020" name="Fungal Divers.">
        <title>Resolving the Mortierellaceae phylogeny through synthesis of multi-gene phylogenetics and phylogenomics.</title>
        <authorList>
            <person name="Vandepol N."/>
            <person name="Liber J."/>
            <person name="Desiro A."/>
            <person name="Na H."/>
            <person name="Kennedy M."/>
            <person name="Barry K."/>
            <person name="Grigoriev I.V."/>
            <person name="Miller A.N."/>
            <person name="O'Donnell K."/>
            <person name="Stajich J.E."/>
            <person name="Bonito G."/>
        </authorList>
    </citation>
    <scope>NUCLEOTIDE SEQUENCE</scope>
    <source>
        <strain evidence="1">MES-2147</strain>
    </source>
</reference>
<feature type="non-terminal residue" evidence="1">
    <location>
        <position position="1"/>
    </location>
</feature>
<gene>
    <name evidence="1" type="ORF">BGZ65_000429</name>
</gene>
<organism evidence="1 2">
    <name type="scientific">Modicella reniformis</name>
    <dbReference type="NCBI Taxonomy" id="1440133"/>
    <lineage>
        <taxon>Eukaryota</taxon>
        <taxon>Fungi</taxon>
        <taxon>Fungi incertae sedis</taxon>
        <taxon>Mucoromycota</taxon>
        <taxon>Mortierellomycotina</taxon>
        <taxon>Mortierellomycetes</taxon>
        <taxon>Mortierellales</taxon>
        <taxon>Mortierellaceae</taxon>
        <taxon>Modicella</taxon>
    </lineage>
</organism>
<evidence type="ECO:0000313" key="2">
    <source>
        <dbReference type="Proteomes" id="UP000749646"/>
    </source>
</evidence>
<sequence>EEEEEEEESPRNPSNELDTLMIHVTRAQIKDTLQFLPVEEKELQRHLRLSLVLF</sequence>
<protein>
    <submittedName>
        <fullName evidence="1">Uncharacterized protein</fullName>
    </submittedName>
</protein>
<keyword evidence="2" id="KW-1185">Reference proteome</keyword>
<dbReference type="Proteomes" id="UP000749646">
    <property type="component" value="Unassembled WGS sequence"/>
</dbReference>